<evidence type="ECO:0000313" key="3">
    <source>
        <dbReference type="Proteomes" id="UP000198995"/>
    </source>
</evidence>
<evidence type="ECO:0000313" key="2">
    <source>
        <dbReference type="EMBL" id="SDD59502.1"/>
    </source>
</evidence>
<feature type="transmembrane region" description="Helical" evidence="1">
    <location>
        <begin position="56"/>
        <end position="76"/>
    </location>
</feature>
<gene>
    <name evidence="2" type="ORF">SAMN04489866_104200</name>
</gene>
<dbReference type="STRING" id="2741.SAMN04489866_104200"/>
<feature type="transmembrane region" description="Helical" evidence="1">
    <location>
        <begin position="31"/>
        <end position="50"/>
    </location>
</feature>
<sequence length="198" mass="22633">MIKDEQPNVYNIPENFIDESRIIKGIFKTRNFIEGALIALFVAAFAWFIPIENVNIRIFAIVTLCMPFFLVGYHGFNGDPFSVSVSNIYSWLQNRGVMLYNTHTQALAKAPLEAMMEDKILQDKLVDAWDNAVENRRRRMSAKPLIEGETFEFADDEELFGIYADSKRMKGVGTYDINEPTSLIHIGKVEDPTEGRSR</sequence>
<dbReference type="Proteomes" id="UP000198995">
    <property type="component" value="Unassembled WGS sequence"/>
</dbReference>
<protein>
    <recommendedName>
        <fullName evidence="4">PrgI family protein</fullName>
    </recommendedName>
</protein>
<evidence type="ECO:0000256" key="1">
    <source>
        <dbReference type="SAM" id="Phobius"/>
    </source>
</evidence>
<organism evidence="2 3">
    <name type="scientific">Peptococcus niger</name>
    <dbReference type="NCBI Taxonomy" id="2741"/>
    <lineage>
        <taxon>Bacteria</taxon>
        <taxon>Bacillati</taxon>
        <taxon>Bacillota</taxon>
        <taxon>Clostridia</taxon>
        <taxon>Eubacteriales</taxon>
        <taxon>Peptococcaceae</taxon>
        <taxon>Peptococcus</taxon>
    </lineage>
</organism>
<proteinExistence type="predicted"/>
<reference evidence="2 3" key="1">
    <citation type="submission" date="2016-10" db="EMBL/GenBank/DDBJ databases">
        <authorList>
            <person name="de Groot N.N."/>
        </authorList>
    </citation>
    <scope>NUCLEOTIDE SEQUENCE [LARGE SCALE GENOMIC DNA]</scope>
    <source>
        <strain evidence="2 3">DSM 20475</strain>
    </source>
</reference>
<evidence type="ECO:0008006" key="4">
    <source>
        <dbReference type="Google" id="ProtNLM"/>
    </source>
</evidence>
<keyword evidence="3" id="KW-1185">Reference proteome</keyword>
<dbReference type="OrthoDB" id="1857474at2"/>
<keyword evidence="1" id="KW-0812">Transmembrane</keyword>
<keyword evidence="1" id="KW-1133">Transmembrane helix</keyword>
<accession>A0A1G6W0T6</accession>
<keyword evidence="1" id="KW-0472">Membrane</keyword>
<dbReference type="AlphaFoldDB" id="A0A1G6W0T6"/>
<dbReference type="EMBL" id="FNAF01000004">
    <property type="protein sequence ID" value="SDD59502.1"/>
    <property type="molecule type" value="Genomic_DNA"/>
</dbReference>
<dbReference type="RefSeq" id="WP_091791657.1">
    <property type="nucleotide sequence ID" value="NZ_FNAF01000004.1"/>
</dbReference>
<name>A0A1G6W0T6_PEPNI</name>